<feature type="non-terminal residue" evidence="2">
    <location>
        <position position="1"/>
    </location>
</feature>
<dbReference type="GO" id="GO:0016603">
    <property type="term" value="F:glutaminyl-peptide cyclotransferase activity"/>
    <property type="evidence" value="ECO:0007669"/>
    <property type="project" value="InterPro"/>
</dbReference>
<dbReference type="AlphaFoldDB" id="A0A1D1ZJ07"/>
<keyword evidence="2" id="KW-0808">Transferase</keyword>
<sequence length="439" mass="48292">HYPIPPPTPTPSPISLTPYSPYSACTVAKSASPLRLVRGGTGGRGREITQKRSCRGVKRSFGRLYCWGARVLVLPRDGMTSGSRHKRRPRESPRPASSVSTPPLSSMASSAVSSSTRPIGRCCGGGGRGTAPLSSALLALSLALIGYITWKEVSSIGASSVLPEAPFPEKASERDTSCAHASSHSTTPLYSVHVVNEYHHDPRAFTQGLVYAGNDTLFESTGLYGQSSVREVHLQTGKVQAIYHMDSSFFGEGLTLLGERLFQVTWLTRTGFIYDRNNLTIPEKFTHQMHDGWGLATDEKVIFGSDGTSSLYQLEPQNLTVIKRATVKYAGHAVSYLNELEYVGGEIWANVLQSDCIARISLENGEVMGWILLHKLRQQLLESGYNEIDVLNGIAWDRENERLFVTGKLWPKLYEIKLQELRCPPSDGTIKDLCQLKLH</sequence>
<feature type="compositionally biased region" description="Low complexity" evidence="1">
    <location>
        <begin position="94"/>
        <end position="115"/>
    </location>
</feature>
<dbReference type="InterPro" id="IPR007788">
    <property type="entry name" value="QCT"/>
</dbReference>
<dbReference type="SUPFAM" id="SSF63825">
    <property type="entry name" value="YWTD domain"/>
    <property type="match status" value="1"/>
</dbReference>
<protein>
    <submittedName>
        <fullName evidence="2">Glutaminyl-peptide cyclotransferase</fullName>
    </submittedName>
</protein>
<evidence type="ECO:0000256" key="1">
    <source>
        <dbReference type="SAM" id="MobiDB-lite"/>
    </source>
</evidence>
<feature type="region of interest" description="Disordered" evidence="1">
    <location>
        <begin position="77"/>
        <end position="116"/>
    </location>
</feature>
<reference evidence="2" key="1">
    <citation type="submission" date="2015-07" db="EMBL/GenBank/DDBJ databases">
        <title>Transcriptome Assembly of Anthurium amnicola.</title>
        <authorList>
            <person name="Suzuki J."/>
        </authorList>
    </citation>
    <scope>NUCLEOTIDE SEQUENCE</scope>
</reference>
<organism evidence="2">
    <name type="scientific">Anthurium amnicola</name>
    <dbReference type="NCBI Taxonomy" id="1678845"/>
    <lineage>
        <taxon>Eukaryota</taxon>
        <taxon>Viridiplantae</taxon>
        <taxon>Streptophyta</taxon>
        <taxon>Embryophyta</taxon>
        <taxon>Tracheophyta</taxon>
        <taxon>Spermatophyta</taxon>
        <taxon>Magnoliopsida</taxon>
        <taxon>Liliopsida</taxon>
        <taxon>Araceae</taxon>
        <taxon>Pothoideae</taxon>
        <taxon>Potheae</taxon>
        <taxon>Anthurium</taxon>
    </lineage>
</organism>
<evidence type="ECO:0000313" key="2">
    <source>
        <dbReference type="EMBL" id="JAT66956.1"/>
    </source>
</evidence>
<proteinExistence type="predicted"/>
<dbReference type="PANTHER" id="PTHR31270">
    <property type="entry name" value="GLUTAMINYL-PEPTIDE CYCLOTRANSFERASE"/>
    <property type="match status" value="1"/>
</dbReference>
<dbReference type="PANTHER" id="PTHR31270:SF1">
    <property type="entry name" value="GLUTAMINYL-PEPTIDE CYCLOTRANSFERASE"/>
    <property type="match status" value="1"/>
</dbReference>
<accession>A0A1D1ZJ07</accession>
<name>A0A1D1ZJ07_9ARAE</name>
<dbReference type="Pfam" id="PF05096">
    <property type="entry name" value="Glu_cyclase_2"/>
    <property type="match status" value="1"/>
</dbReference>
<gene>
    <name evidence="2" type="primary">QCT_3</name>
    <name evidence="2" type="ORF">g.80792</name>
</gene>
<dbReference type="EMBL" id="GDJX01000980">
    <property type="protein sequence ID" value="JAT66956.1"/>
    <property type="molecule type" value="Transcribed_RNA"/>
</dbReference>